<dbReference type="InterPro" id="IPR045584">
    <property type="entry name" value="Pilin-like"/>
</dbReference>
<evidence type="ECO:0000313" key="7">
    <source>
        <dbReference type="EMBL" id="ERK72777.1"/>
    </source>
</evidence>
<dbReference type="PRINTS" id="PR00813">
    <property type="entry name" value="BCTERIALGSPG"/>
</dbReference>
<dbReference type="Proteomes" id="UP000016605">
    <property type="component" value="Unassembled WGS sequence"/>
</dbReference>
<proteinExistence type="predicted"/>
<dbReference type="NCBIfam" id="TIGR02532">
    <property type="entry name" value="IV_pilin_GFxxxE"/>
    <property type="match status" value="1"/>
</dbReference>
<comment type="caution">
    <text evidence="7">The sequence shown here is derived from an EMBL/GenBank/DDBJ whole genome shotgun (WGS) entry which is preliminary data.</text>
</comment>
<evidence type="ECO:0000256" key="4">
    <source>
        <dbReference type="ARBA" id="ARBA00022989"/>
    </source>
</evidence>
<keyword evidence="2" id="KW-0488">Methylation</keyword>
<evidence type="ECO:0000313" key="8">
    <source>
        <dbReference type="Proteomes" id="UP000016605"/>
    </source>
</evidence>
<dbReference type="GO" id="GO:0016020">
    <property type="term" value="C:membrane"/>
    <property type="evidence" value="ECO:0007669"/>
    <property type="project" value="UniProtKB-SubCell"/>
</dbReference>
<evidence type="ECO:0000256" key="3">
    <source>
        <dbReference type="ARBA" id="ARBA00022692"/>
    </source>
</evidence>
<dbReference type="GO" id="GO:0015627">
    <property type="term" value="C:type II protein secretion system complex"/>
    <property type="evidence" value="ECO:0007669"/>
    <property type="project" value="InterPro"/>
</dbReference>
<keyword evidence="3 6" id="KW-0812">Transmembrane</keyword>
<dbReference type="PATRIC" id="fig|1358026.3.peg.754"/>
<accession>U2TDI9</accession>
<name>U2TDI9_LEIAQ</name>
<evidence type="ECO:0000256" key="2">
    <source>
        <dbReference type="ARBA" id="ARBA00022481"/>
    </source>
</evidence>
<dbReference type="HOGENOM" id="CLU_091705_7_1_11"/>
<dbReference type="GO" id="GO:0015628">
    <property type="term" value="P:protein secretion by the type II secretion system"/>
    <property type="evidence" value="ECO:0007669"/>
    <property type="project" value="InterPro"/>
</dbReference>
<dbReference type="PROSITE" id="PS00409">
    <property type="entry name" value="PROKAR_NTER_METHYL"/>
    <property type="match status" value="1"/>
</dbReference>
<evidence type="ECO:0000256" key="5">
    <source>
        <dbReference type="ARBA" id="ARBA00023136"/>
    </source>
</evidence>
<keyword evidence="4 6" id="KW-1133">Transmembrane helix</keyword>
<feature type="transmembrane region" description="Helical" evidence="6">
    <location>
        <begin position="30"/>
        <end position="54"/>
    </location>
</feature>
<reference evidence="7 8" key="1">
    <citation type="submission" date="2013-08" db="EMBL/GenBank/DDBJ databases">
        <authorList>
            <person name="Weinstock G."/>
            <person name="Sodergren E."/>
            <person name="Wylie T."/>
            <person name="Fulton L."/>
            <person name="Fulton R."/>
            <person name="Fronick C."/>
            <person name="O'Laughlin M."/>
            <person name="Godfrey J."/>
            <person name="Miner T."/>
            <person name="Herter B."/>
            <person name="Appelbaum E."/>
            <person name="Cordes M."/>
            <person name="Lek S."/>
            <person name="Wollam A."/>
            <person name="Pepin K.H."/>
            <person name="Palsikar V.B."/>
            <person name="Mitreva M."/>
            <person name="Wilson R.K."/>
        </authorList>
    </citation>
    <scope>NUCLEOTIDE SEQUENCE [LARGE SCALE GENOMIC DNA]</scope>
    <source>
        <strain evidence="7 8">ATCC 14665</strain>
    </source>
</reference>
<comment type="subcellular location">
    <subcellularLocation>
        <location evidence="1">Membrane</location>
        <topology evidence="1">Single-pass membrane protein</topology>
    </subcellularLocation>
</comment>
<gene>
    <name evidence="7" type="ORF">N136_00866</name>
</gene>
<dbReference type="Gene3D" id="3.30.700.10">
    <property type="entry name" value="Glycoprotein, Type 4 Pilin"/>
    <property type="match status" value="1"/>
</dbReference>
<organism evidence="7 8">
    <name type="scientific">Leifsonia aquatica ATCC 14665</name>
    <dbReference type="NCBI Taxonomy" id="1358026"/>
    <lineage>
        <taxon>Bacteria</taxon>
        <taxon>Bacillati</taxon>
        <taxon>Actinomycetota</taxon>
        <taxon>Actinomycetes</taxon>
        <taxon>Micrococcales</taxon>
        <taxon>Microbacteriaceae</taxon>
        <taxon>Leifsonia</taxon>
    </lineage>
</organism>
<evidence type="ECO:0000256" key="6">
    <source>
        <dbReference type="SAM" id="Phobius"/>
    </source>
</evidence>
<dbReference type="PANTHER" id="PTHR30093:SF44">
    <property type="entry name" value="TYPE II SECRETION SYSTEM CORE PROTEIN G"/>
    <property type="match status" value="1"/>
</dbReference>
<dbReference type="EMBL" id="AWVQ01000090">
    <property type="protein sequence ID" value="ERK72777.1"/>
    <property type="molecule type" value="Genomic_DNA"/>
</dbReference>
<keyword evidence="5 6" id="KW-0472">Membrane</keyword>
<dbReference type="PANTHER" id="PTHR30093">
    <property type="entry name" value="GENERAL SECRETION PATHWAY PROTEIN G"/>
    <property type="match status" value="1"/>
</dbReference>
<dbReference type="Pfam" id="PF07963">
    <property type="entry name" value="N_methyl"/>
    <property type="match status" value="1"/>
</dbReference>
<dbReference type="SUPFAM" id="SSF54523">
    <property type="entry name" value="Pili subunits"/>
    <property type="match status" value="1"/>
</dbReference>
<protein>
    <submittedName>
        <fullName evidence="7">Fimbrial family protein</fullName>
    </submittedName>
</protein>
<sequence>MDTAMYFRLMGKLNARRKGLLEEGEKGFTLIELLVVVIIIGILAAIAIPVYLGIQDNAKDSAVKSDLTNIKTAVIGYMNDNPTATYTTATAALVPATGTTTLSDVQKKYGVTLSDNTASLNTIAASTSTTGFCIVGVSKSSGGLNFNITDSTGTKKGAACGADGDTKLGS</sequence>
<dbReference type="InterPro" id="IPR012902">
    <property type="entry name" value="N_methyl_site"/>
</dbReference>
<evidence type="ECO:0000256" key="1">
    <source>
        <dbReference type="ARBA" id="ARBA00004167"/>
    </source>
</evidence>
<dbReference type="InterPro" id="IPR000983">
    <property type="entry name" value="Bac_GSPG_pilin"/>
</dbReference>
<dbReference type="AlphaFoldDB" id="U2TDI9"/>